<dbReference type="AlphaFoldDB" id="A0A371P1W9"/>
<sequence length="221" mass="24070">MKPSPWSPKVHIDGERAKWPSTGRPQSGAAPTTNNPIVSNEPAYESVVPCRIEPEIGIYGCRTDAPDPDPDDDERELTPGDVLRAVREIGLPSLQVKVQPGGGTLVNVPTIFYAEPQPFERRVRLLDFDVDLVAEPVGYQWVHGDGTTAATDTPGRPYPAMDVVHRYAKPADGLQARVDVTYRVRFRVDDGPWQTIGQTLVASGPPAALDVDEAAPVMTRP</sequence>
<protein>
    <recommendedName>
        <fullName evidence="4">PKD domain-containing protein</fullName>
    </recommendedName>
</protein>
<dbReference type="Proteomes" id="UP000265581">
    <property type="component" value="Unassembled WGS sequence"/>
</dbReference>
<evidence type="ECO:0000313" key="2">
    <source>
        <dbReference type="EMBL" id="REK69949.1"/>
    </source>
</evidence>
<name>A0A371P1W9_9ACTN</name>
<evidence type="ECO:0008006" key="4">
    <source>
        <dbReference type="Google" id="ProtNLM"/>
    </source>
</evidence>
<feature type="compositionally biased region" description="Polar residues" evidence="1">
    <location>
        <begin position="23"/>
        <end position="38"/>
    </location>
</feature>
<organism evidence="2 3">
    <name type="scientific">Aeromicrobium endophyticum</name>
    <dbReference type="NCBI Taxonomy" id="2292704"/>
    <lineage>
        <taxon>Bacteria</taxon>
        <taxon>Bacillati</taxon>
        <taxon>Actinomycetota</taxon>
        <taxon>Actinomycetes</taxon>
        <taxon>Propionibacteriales</taxon>
        <taxon>Nocardioidaceae</taxon>
        <taxon>Aeromicrobium</taxon>
    </lineage>
</organism>
<feature type="region of interest" description="Disordered" evidence="1">
    <location>
        <begin position="1"/>
        <end position="41"/>
    </location>
</feature>
<reference evidence="2 3" key="1">
    <citation type="submission" date="2018-08" db="EMBL/GenBank/DDBJ databases">
        <title>Aeromicrobium sp. M2KJ-4, whole genome shotgun sequence.</title>
        <authorList>
            <person name="Tuo L."/>
        </authorList>
    </citation>
    <scope>NUCLEOTIDE SEQUENCE [LARGE SCALE GENOMIC DNA]</scope>
    <source>
        <strain evidence="2 3">M2KJ-4</strain>
    </source>
</reference>
<gene>
    <name evidence="2" type="ORF">DX116_12215</name>
</gene>
<evidence type="ECO:0000256" key="1">
    <source>
        <dbReference type="SAM" id="MobiDB-lite"/>
    </source>
</evidence>
<keyword evidence="3" id="KW-1185">Reference proteome</keyword>
<proteinExistence type="predicted"/>
<comment type="caution">
    <text evidence="2">The sequence shown here is derived from an EMBL/GenBank/DDBJ whole genome shotgun (WGS) entry which is preliminary data.</text>
</comment>
<dbReference type="EMBL" id="QUBR01000002">
    <property type="protein sequence ID" value="REK69949.1"/>
    <property type="molecule type" value="Genomic_DNA"/>
</dbReference>
<accession>A0A371P1W9</accession>
<evidence type="ECO:0000313" key="3">
    <source>
        <dbReference type="Proteomes" id="UP000265581"/>
    </source>
</evidence>